<feature type="region of interest" description="Disordered" evidence="1">
    <location>
        <begin position="45"/>
        <end position="76"/>
    </location>
</feature>
<dbReference type="EMBL" id="AZBU02000009">
    <property type="protein sequence ID" value="TKR65308.1"/>
    <property type="molecule type" value="Genomic_DNA"/>
</dbReference>
<evidence type="ECO:0000313" key="2">
    <source>
        <dbReference type="EMBL" id="TKR65308.1"/>
    </source>
</evidence>
<evidence type="ECO:0000256" key="1">
    <source>
        <dbReference type="SAM" id="MobiDB-lite"/>
    </source>
</evidence>
<dbReference type="AlphaFoldDB" id="A0A4U5M8N6"/>
<dbReference type="Proteomes" id="UP000298663">
    <property type="component" value="Unassembled WGS sequence"/>
</dbReference>
<accession>A0A4U5M8N6</accession>
<sequence>MAKLTCKVDAANCGAFGVSKKTIEIMPKPADRGICLPNPTWIQTGSEFGTEDLDPIRSDPEPDPMRKIRSKPKNWD</sequence>
<gene>
    <name evidence="2" type="ORF">L596_025727</name>
</gene>
<reference evidence="2 3" key="1">
    <citation type="journal article" date="2015" name="Genome Biol.">
        <title>Comparative genomics of Steinernema reveals deeply conserved gene regulatory networks.</title>
        <authorList>
            <person name="Dillman A.R."/>
            <person name="Macchietto M."/>
            <person name="Porter C.F."/>
            <person name="Rogers A."/>
            <person name="Williams B."/>
            <person name="Antoshechkin I."/>
            <person name="Lee M.M."/>
            <person name="Goodwin Z."/>
            <person name="Lu X."/>
            <person name="Lewis E.E."/>
            <person name="Goodrich-Blair H."/>
            <person name="Stock S.P."/>
            <person name="Adams B.J."/>
            <person name="Sternberg P.W."/>
            <person name="Mortazavi A."/>
        </authorList>
    </citation>
    <scope>NUCLEOTIDE SEQUENCE [LARGE SCALE GENOMIC DNA]</scope>
    <source>
        <strain evidence="2 3">ALL</strain>
    </source>
</reference>
<organism evidence="2 3">
    <name type="scientific">Steinernema carpocapsae</name>
    <name type="common">Entomopathogenic nematode</name>
    <dbReference type="NCBI Taxonomy" id="34508"/>
    <lineage>
        <taxon>Eukaryota</taxon>
        <taxon>Metazoa</taxon>
        <taxon>Ecdysozoa</taxon>
        <taxon>Nematoda</taxon>
        <taxon>Chromadorea</taxon>
        <taxon>Rhabditida</taxon>
        <taxon>Tylenchina</taxon>
        <taxon>Panagrolaimomorpha</taxon>
        <taxon>Strongyloidoidea</taxon>
        <taxon>Steinernematidae</taxon>
        <taxon>Steinernema</taxon>
    </lineage>
</organism>
<name>A0A4U5M8N6_STECR</name>
<keyword evidence="3" id="KW-1185">Reference proteome</keyword>
<comment type="caution">
    <text evidence="2">The sequence shown here is derived from an EMBL/GenBank/DDBJ whole genome shotgun (WGS) entry which is preliminary data.</text>
</comment>
<feature type="compositionally biased region" description="Basic residues" evidence="1">
    <location>
        <begin position="67"/>
        <end position="76"/>
    </location>
</feature>
<feature type="compositionally biased region" description="Basic and acidic residues" evidence="1">
    <location>
        <begin position="54"/>
        <end position="66"/>
    </location>
</feature>
<proteinExistence type="predicted"/>
<evidence type="ECO:0000313" key="3">
    <source>
        <dbReference type="Proteomes" id="UP000298663"/>
    </source>
</evidence>
<protein>
    <submittedName>
        <fullName evidence="2">Uncharacterized protein</fullName>
    </submittedName>
</protein>
<reference evidence="2 3" key="2">
    <citation type="journal article" date="2019" name="G3 (Bethesda)">
        <title>Hybrid Assembly of the Genome of the Entomopathogenic Nematode Steinernema carpocapsae Identifies the X-Chromosome.</title>
        <authorList>
            <person name="Serra L."/>
            <person name="Macchietto M."/>
            <person name="Macias-Munoz A."/>
            <person name="McGill C.J."/>
            <person name="Rodriguez I.M."/>
            <person name="Rodriguez B."/>
            <person name="Murad R."/>
            <person name="Mortazavi A."/>
        </authorList>
    </citation>
    <scope>NUCLEOTIDE SEQUENCE [LARGE SCALE GENOMIC DNA]</scope>
    <source>
        <strain evidence="2 3">ALL</strain>
    </source>
</reference>